<sequence>MAQPVFNLCQSDNRHCPGHEATVHAWILRKPLPQVFEAKAQRTHVMTIFRLQRSQTGQARVATKHGDNPFFNQRKQMLGEGANAQPSPTGVPQTNTVSLSENTSANYKANSTRLRWEREREHCLHQQ</sequence>
<organism evidence="2 3">
    <name type="scientific">Scomber scombrus</name>
    <name type="common">Atlantic mackerel</name>
    <name type="synonym">Scomber vernalis</name>
    <dbReference type="NCBI Taxonomy" id="13677"/>
    <lineage>
        <taxon>Eukaryota</taxon>
        <taxon>Metazoa</taxon>
        <taxon>Chordata</taxon>
        <taxon>Craniata</taxon>
        <taxon>Vertebrata</taxon>
        <taxon>Euteleostomi</taxon>
        <taxon>Actinopterygii</taxon>
        <taxon>Neopterygii</taxon>
        <taxon>Teleostei</taxon>
        <taxon>Neoteleostei</taxon>
        <taxon>Acanthomorphata</taxon>
        <taxon>Pelagiaria</taxon>
        <taxon>Scombriformes</taxon>
        <taxon>Scombridae</taxon>
        <taxon>Scomber</taxon>
    </lineage>
</organism>
<feature type="region of interest" description="Disordered" evidence="1">
    <location>
        <begin position="78"/>
        <end position="109"/>
    </location>
</feature>
<dbReference type="Proteomes" id="UP001314229">
    <property type="component" value="Unassembled WGS sequence"/>
</dbReference>
<protein>
    <submittedName>
        <fullName evidence="2">Uncharacterized protein</fullName>
    </submittedName>
</protein>
<feature type="compositionally biased region" description="Polar residues" evidence="1">
    <location>
        <begin position="84"/>
        <end position="109"/>
    </location>
</feature>
<keyword evidence="3" id="KW-1185">Reference proteome</keyword>
<evidence type="ECO:0000313" key="3">
    <source>
        <dbReference type="Proteomes" id="UP001314229"/>
    </source>
</evidence>
<evidence type="ECO:0000313" key="2">
    <source>
        <dbReference type="EMBL" id="CAK6980374.1"/>
    </source>
</evidence>
<reference evidence="2 3" key="1">
    <citation type="submission" date="2024-01" db="EMBL/GenBank/DDBJ databases">
        <authorList>
            <person name="Alioto T."/>
            <person name="Alioto T."/>
            <person name="Gomez Garrido J."/>
        </authorList>
    </citation>
    <scope>NUCLEOTIDE SEQUENCE [LARGE SCALE GENOMIC DNA]</scope>
</reference>
<comment type="caution">
    <text evidence="2">The sequence shown here is derived from an EMBL/GenBank/DDBJ whole genome shotgun (WGS) entry which is preliminary data.</text>
</comment>
<evidence type="ECO:0000256" key="1">
    <source>
        <dbReference type="SAM" id="MobiDB-lite"/>
    </source>
</evidence>
<gene>
    <name evidence="2" type="ORF">FSCOSCO3_A006530</name>
</gene>
<dbReference type="EMBL" id="CAWUFR010000679">
    <property type="protein sequence ID" value="CAK6980374.1"/>
    <property type="molecule type" value="Genomic_DNA"/>
</dbReference>
<accession>A0AAV1QBG3</accession>
<proteinExistence type="predicted"/>
<feature type="non-terminal residue" evidence="2">
    <location>
        <position position="127"/>
    </location>
</feature>
<dbReference type="AlphaFoldDB" id="A0AAV1QBG3"/>
<name>A0AAV1QBG3_SCOSC</name>